<dbReference type="InterPro" id="IPR045032">
    <property type="entry name" value="PEL"/>
</dbReference>
<dbReference type="Proteomes" id="UP000281112">
    <property type="component" value="Unassembled WGS sequence"/>
</dbReference>
<evidence type="ECO:0000256" key="5">
    <source>
        <dbReference type="ARBA" id="ARBA00037631"/>
    </source>
</evidence>
<evidence type="ECO:0000256" key="4">
    <source>
        <dbReference type="ARBA" id="ARBA00036818"/>
    </source>
</evidence>
<keyword evidence="7" id="KW-0964">Secreted</keyword>
<dbReference type="EMBL" id="RJVQ01000001">
    <property type="protein sequence ID" value="RQW64671.1"/>
    <property type="molecule type" value="Genomic_DNA"/>
</dbReference>
<keyword evidence="2" id="KW-0325">Glycoprotein</keyword>
<dbReference type="CDD" id="cd00161">
    <property type="entry name" value="beta-trefoil_Ricin-like"/>
    <property type="match status" value="1"/>
</dbReference>
<dbReference type="EC" id="4.2.2.10" evidence="6"/>
<gene>
    <name evidence="11" type="ORF">EES38_01075</name>
</gene>
<reference evidence="11 12" key="1">
    <citation type="submission" date="2018-11" db="EMBL/GenBank/DDBJ databases">
        <title>Vibrio LJC006 sp. nov., isolated from seawater during the bloom of the enteromorpha.</title>
        <authorList>
            <person name="Liang J."/>
        </authorList>
    </citation>
    <scope>NUCLEOTIDE SEQUENCE [LARGE SCALE GENOMIC DNA]</scope>
    <source>
        <strain evidence="11 12">LJC006</strain>
    </source>
</reference>
<sequence>MKFKSFFKRQWSPAARILLLPIVSLLSVAAHAATETCSSTPTSGNTYYIVNKGSGLALDVNTNDSTSAPNVITYEYWAPNNQKFVLTKQSDNYWTIKSVYNSKVLDVLNSSTSDGANVLVYSDWSGDNQRWELKAQSSGGFKIVNKNSQKSLTVGGSTNGSNVYQNDDQSLSSQRWYINPVSGSCGDSDSDLVGFAAQSGDDGLSTTTGGSAGSTITVSSCSALTSVLTSSSAYVIQIPDNTTIDCRTSDRTVAACALDCATWGDDGKTWYRIPTSSQSCSDLGSSSNSTVNVTRNESTIYVKSNKTLVGLGSGSKLIGANLYLSGVENVIVKNLTISNINPALVEAGDGITVNDSTHVWVDHVAFSKISDGYIDVDESENVTLSWNRFYGYNAEVCANQHWYTHLIQDSQVTFHHNFWDTAAGRNPKIDGSKARVHLFNNYWKDITYFSIGADDSAEVLVENNYFENSARPQWNMGSAYFEASGNTYTGASSTSQYIDSGATVFSDIDMYDYTLESASSLGSEVDGGTGPQ</sequence>
<dbReference type="PROSITE" id="PS50231">
    <property type="entry name" value="RICIN_B_LECTIN"/>
    <property type="match status" value="1"/>
</dbReference>
<keyword evidence="7" id="KW-0624">Polysaccharide degradation</keyword>
<feature type="domain" description="Pectate lyase" evidence="10">
    <location>
        <begin position="266"/>
        <end position="472"/>
    </location>
</feature>
<dbReference type="GO" id="GO:0000272">
    <property type="term" value="P:polysaccharide catabolic process"/>
    <property type="evidence" value="ECO:0007669"/>
    <property type="project" value="UniProtKB-KW"/>
</dbReference>
<dbReference type="GO" id="GO:0005576">
    <property type="term" value="C:extracellular region"/>
    <property type="evidence" value="ECO:0007669"/>
    <property type="project" value="UniProtKB-SubCell"/>
</dbReference>
<dbReference type="SUPFAM" id="SSF50370">
    <property type="entry name" value="Ricin B-like lectins"/>
    <property type="match status" value="1"/>
</dbReference>
<dbReference type="Gene3D" id="2.160.20.10">
    <property type="entry name" value="Single-stranded right-handed beta-helix, Pectin lyase-like"/>
    <property type="match status" value="1"/>
</dbReference>
<dbReference type="PANTHER" id="PTHR31683:SF67">
    <property type="entry name" value="PECTIN LYASE F-RELATED"/>
    <property type="match status" value="1"/>
</dbReference>
<feature type="signal peptide" evidence="8">
    <location>
        <begin position="1"/>
        <end position="32"/>
    </location>
</feature>
<comment type="subcellular location">
    <subcellularLocation>
        <location evidence="7">Secreted</location>
    </subcellularLocation>
</comment>
<accession>A0A3N9TKN2</accession>
<keyword evidence="3 7" id="KW-0456">Lyase</keyword>
<comment type="function">
    <text evidence="5">Pectinolytic enzymes consist of four classes of enzymes: pectin lyase, polygalacturonase, pectin methylesterase and rhamnogalacturonase. Among pectinolytic enzymes, pectin lyase is the most important in depolymerization of pectin, since it cleaves internal glycosidic bonds of highly methylated pectins.</text>
</comment>
<evidence type="ECO:0000256" key="7">
    <source>
        <dbReference type="RuleBase" id="RU361173"/>
    </source>
</evidence>
<evidence type="ECO:0000259" key="9">
    <source>
        <dbReference type="SMART" id="SM00458"/>
    </source>
</evidence>
<dbReference type="SMART" id="SM00458">
    <property type="entry name" value="RICIN"/>
    <property type="match status" value="1"/>
</dbReference>
<dbReference type="InterPro" id="IPR002022">
    <property type="entry name" value="Pec_lyase"/>
</dbReference>
<name>A0A3N9TKN2_9VIBR</name>
<dbReference type="GO" id="GO:0047490">
    <property type="term" value="F:pectin lyase activity"/>
    <property type="evidence" value="ECO:0007669"/>
    <property type="project" value="UniProtKB-EC"/>
</dbReference>
<evidence type="ECO:0000256" key="3">
    <source>
        <dbReference type="ARBA" id="ARBA00023239"/>
    </source>
</evidence>
<comment type="caution">
    <text evidence="11">The sequence shown here is derived from an EMBL/GenBank/DDBJ whole genome shotgun (WGS) entry which is preliminary data.</text>
</comment>
<feature type="domain" description="Ricin B lectin" evidence="9">
    <location>
        <begin position="44"/>
        <end position="179"/>
    </location>
</feature>
<dbReference type="PANTHER" id="PTHR31683">
    <property type="entry name" value="PECTATE LYASE 18-RELATED"/>
    <property type="match status" value="1"/>
</dbReference>
<feature type="chain" id="PRO_5018012059" description="pectin lyase" evidence="8">
    <location>
        <begin position="33"/>
        <end position="532"/>
    </location>
</feature>
<protein>
    <recommendedName>
        <fullName evidence="6">pectin lyase</fullName>
        <ecNumber evidence="6">4.2.2.10</ecNumber>
    </recommendedName>
</protein>
<dbReference type="InterPro" id="IPR011050">
    <property type="entry name" value="Pectin_lyase_fold/virulence"/>
</dbReference>
<comment type="catalytic activity">
    <reaction evidence="4">
        <text>Eliminative cleavage of (1-&gt;4)-alpha-D-galacturonan methyl ester to give oligosaccharides with 4-deoxy-6-O-methyl-alpha-D-galact-4-enuronosyl groups at their non-reducing ends.</text>
        <dbReference type="EC" id="4.2.2.10"/>
    </reaction>
</comment>
<dbReference type="OrthoDB" id="9146392at2"/>
<organism evidence="11 12">
    <name type="scientific">Vibrio viridaestus</name>
    <dbReference type="NCBI Taxonomy" id="2487322"/>
    <lineage>
        <taxon>Bacteria</taxon>
        <taxon>Pseudomonadati</taxon>
        <taxon>Pseudomonadota</taxon>
        <taxon>Gammaproteobacteria</taxon>
        <taxon>Vibrionales</taxon>
        <taxon>Vibrionaceae</taxon>
        <taxon>Vibrio</taxon>
    </lineage>
</organism>
<dbReference type="InterPro" id="IPR000772">
    <property type="entry name" value="Ricin_B_lectin"/>
</dbReference>
<dbReference type="InterPro" id="IPR035992">
    <property type="entry name" value="Ricin_B-like_lectins"/>
</dbReference>
<evidence type="ECO:0000313" key="11">
    <source>
        <dbReference type="EMBL" id="RQW64671.1"/>
    </source>
</evidence>
<dbReference type="RefSeq" id="WP_124935320.1">
    <property type="nucleotide sequence ID" value="NZ_RJVQ01000001.1"/>
</dbReference>
<keyword evidence="8" id="KW-0732">Signal</keyword>
<dbReference type="GO" id="GO:0030570">
    <property type="term" value="F:pectate lyase activity"/>
    <property type="evidence" value="ECO:0007669"/>
    <property type="project" value="InterPro"/>
</dbReference>
<evidence type="ECO:0000256" key="8">
    <source>
        <dbReference type="SAM" id="SignalP"/>
    </source>
</evidence>
<dbReference type="Gene3D" id="2.80.10.50">
    <property type="match status" value="3"/>
</dbReference>
<dbReference type="Pfam" id="PF00544">
    <property type="entry name" value="Pectate_lyase_4"/>
    <property type="match status" value="1"/>
</dbReference>
<proteinExistence type="inferred from homology"/>
<dbReference type="AlphaFoldDB" id="A0A3N9TKN2"/>
<evidence type="ECO:0000313" key="12">
    <source>
        <dbReference type="Proteomes" id="UP000281112"/>
    </source>
</evidence>
<evidence type="ECO:0000259" key="10">
    <source>
        <dbReference type="SMART" id="SM00656"/>
    </source>
</evidence>
<dbReference type="InterPro" id="IPR012334">
    <property type="entry name" value="Pectin_lyas_fold"/>
</dbReference>
<evidence type="ECO:0000256" key="2">
    <source>
        <dbReference type="ARBA" id="ARBA00023180"/>
    </source>
</evidence>
<keyword evidence="1" id="KW-1015">Disulfide bond</keyword>
<keyword evidence="12" id="KW-1185">Reference proteome</keyword>
<dbReference type="SUPFAM" id="SSF51126">
    <property type="entry name" value="Pectin lyase-like"/>
    <property type="match status" value="1"/>
</dbReference>
<dbReference type="Pfam" id="PF14200">
    <property type="entry name" value="RicinB_lectin_2"/>
    <property type="match status" value="2"/>
</dbReference>
<evidence type="ECO:0000256" key="6">
    <source>
        <dbReference type="ARBA" id="ARBA00039082"/>
    </source>
</evidence>
<evidence type="ECO:0000256" key="1">
    <source>
        <dbReference type="ARBA" id="ARBA00023157"/>
    </source>
</evidence>
<comment type="similarity">
    <text evidence="7">Belongs to the polysaccharide lyase 1 family.</text>
</comment>
<dbReference type="SMART" id="SM00656">
    <property type="entry name" value="Amb_all"/>
    <property type="match status" value="1"/>
</dbReference>
<keyword evidence="7" id="KW-0119">Carbohydrate metabolism</keyword>